<keyword evidence="3 4" id="KW-0822">Tryptophan biosynthesis</keyword>
<dbReference type="Gene3D" id="3.40.1030.10">
    <property type="entry name" value="Nucleoside phosphorylase/phosphoribosyltransferase catalytic domain"/>
    <property type="match status" value="1"/>
</dbReference>
<dbReference type="SUPFAM" id="SSF52418">
    <property type="entry name" value="Nucleoside phosphorylase/phosphoribosyltransferase catalytic domain"/>
    <property type="match status" value="1"/>
</dbReference>
<protein>
    <recommendedName>
        <fullName evidence="4">Anthranilate phosphoribosyltransferase</fullName>
        <ecNumber evidence="4">2.4.2.18</ecNumber>
    </recommendedName>
</protein>
<comment type="catalytic activity">
    <reaction evidence="4">
        <text>N-(5-phospho-beta-D-ribosyl)anthranilate + diphosphate = 5-phospho-alpha-D-ribose 1-diphosphate + anthranilate</text>
        <dbReference type="Rhea" id="RHEA:11768"/>
        <dbReference type="ChEBI" id="CHEBI:16567"/>
        <dbReference type="ChEBI" id="CHEBI:18277"/>
        <dbReference type="ChEBI" id="CHEBI:33019"/>
        <dbReference type="ChEBI" id="CHEBI:58017"/>
        <dbReference type="EC" id="2.4.2.18"/>
    </reaction>
</comment>
<comment type="subunit">
    <text evidence="4">Homodimer.</text>
</comment>
<organism evidence="7 8">
    <name type="scientific">Sneathiella marina</name>
    <dbReference type="NCBI Taxonomy" id="2950108"/>
    <lineage>
        <taxon>Bacteria</taxon>
        <taxon>Pseudomonadati</taxon>
        <taxon>Pseudomonadota</taxon>
        <taxon>Alphaproteobacteria</taxon>
        <taxon>Sneathiellales</taxon>
        <taxon>Sneathiellaceae</taxon>
        <taxon>Sneathiella</taxon>
    </lineage>
</organism>
<name>A0ABY4W171_9PROT</name>
<feature type="binding site" evidence="4">
    <location>
        <position position="93"/>
    </location>
    <ligand>
        <name>5-phospho-alpha-D-ribose 1-diphosphate</name>
        <dbReference type="ChEBI" id="CHEBI:58017"/>
    </ligand>
</feature>
<keyword evidence="8" id="KW-1185">Reference proteome</keyword>
<comment type="function">
    <text evidence="4">Catalyzes the transfer of the phosphoribosyl group of 5-phosphorylribose-1-pyrophosphate (PRPP) to anthranilate to yield N-(5'-phosphoribosyl)-anthranilate (PRA).</text>
</comment>
<reference evidence="7" key="1">
    <citation type="submission" date="2022-06" db="EMBL/GenBank/DDBJ databases">
        <title>Sneathiella actinostolidae sp. nov., isolated from a sea anemonein the Western Pacific Ocean.</title>
        <authorList>
            <person name="Wei M.J."/>
        </authorList>
    </citation>
    <scope>NUCLEOTIDE SEQUENCE</scope>
    <source>
        <strain evidence="7">PHK-P5</strain>
    </source>
</reference>
<comment type="pathway">
    <text evidence="4">Amino-acid biosynthesis; L-tryptophan biosynthesis; L-tryptophan from chorismate: step 2/5.</text>
</comment>
<keyword evidence="4" id="KW-0028">Amino-acid biosynthesis</keyword>
<feature type="domain" description="Glycosyl transferase family 3" evidence="5">
    <location>
        <begin position="80"/>
        <end position="329"/>
    </location>
</feature>
<dbReference type="Pfam" id="PF02885">
    <property type="entry name" value="Glycos_trans_3N"/>
    <property type="match status" value="1"/>
</dbReference>
<comment type="cofactor">
    <cofactor evidence="4">
        <name>Mg(2+)</name>
        <dbReference type="ChEBI" id="CHEBI:18420"/>
    </cofactor>
    <text evidence="4">Binds 2 magnesium ions per monomer.</text>
</comment>
<feature type="binding site" evidence="4">
    <location>
        <position position="116"/>
    </location>
    <ligand>
        <name>anthranilate</name>
        <dbReference type="ChEBI" id="CHEBI:16567"/>
        <label>1</label>
    </ligand>
</feature>
<keyword evidence="2 4" id="KW-0808">Transferase</keyword>
<dbReference type="PANTHER" id="PTHR43285">
    <property type="entry name" value="ANTHRANILATE PHOSPHORIBOSYLTRANSFERASE"/>
    <property type="match status" value="1"/>
</dbReference>
<feature type="binding site" evidence="4">
    <location>
        <position position="171"/>
    </location>
    <ligand>
        <name>anthranilate</name>
        <dbReference type="ChEBI" id="CHEBI:16567"/>
        <label>2</label>
    </ligand>
</feature>
<feature type="binding site" evidence="4">
    <location>
        <position position="97"/>
    </location>
    <ligand>
        <name>Mg(2+)</name>
        <dbReference type="ChEBI" id="CHEBI:18420"/>
        <label>1</label>
    </ligand>
</feature>
<feature type="binding site" evidence="4">
    <location>
        <begin position="88"/>
        <end position="89"/>
    </location>
    <ligand>
        <name>5-phospho-alpha-D-ribose 1-diphosphate</name>
        <dbReference type="ChEBI" id="CHEBI:58017"/>
    </ligand>
</feature>
<dbReference type="PANTHER" id="PTHR43285:SF2">
    <property type="entry name" value="ANTHRANILATE PHOSPHORIBOSYLTRANSFERASE"/>
    <property type="match status" value="1"/>
</dbReference>
<evidence type="ECO:0000259" key="5">
    <source>
        <dbReference type="Pfam" id="PF00591"/>
    </source>
</evidence>
<dbReference type="InterPro" id="IPR000312">
    <property type="entry name" value="Glycosyl_Trfase_fam3"/>
</dbReference>
<evidence type="ECO:0000313" key="7">
    <source>
        <dbReference type="EMBL" id="USG59597.1"/>
    </source>
</evidence>
<dbReference type="InterPro" id="IPR035902">
    <property type="entry name" value="Nuc_phospho_transferase"/>
</dbReference>
<keyword evidence="4" id="KW-0479">Metal-binding</keyword>
<dbReference type="NCBIfam" id="TIGR01245">
    <property type="entry name" value="trpD"/>
    <property type="match status" value="1"/>
</dbReference>
<dbReference type="HAMAP" id="MF_00211">
    <property type="entry name" value="TrpD"/>
    <property type="match status" value="1"/>
</dbReference>
<feature type="binding site" evidence="4">
    <location>
        <position position="125"/>
    </location>
    <ligand>
        <name>5-phospho-alpha-D-ribose 1-diphosphate</name>
        <dbReference type="ChEBI" id="CHEBI:58017"/>
    </ligand>
</feature>
<gene>
    <name evidence="4 7" type="primary">trpD</name>
    <name evidence="7" type="ORF">NBZ79_10400</name>
</gene>
<feature type="binding site" evidence="4">
    <location>
        <begin position="113"/>
        <end position="121"/>
    </location>
    <ligand>
        <name>5-phospho-alpha-D-ribose 1-diphosphate</name>
        <dbReference type="ChEBI" id="CHEBI:58017"/>
    </ligand>
</feature>
<dbReference type="Pfam" id="PF00591">
    <property type="entry name" value="Glycos_transf_3"/>
    <property type="match status" value="1"/>
</dbReference>
<feature type="binding site" evidence="4">
    <location>
        <position position="230"/>
    </location>
    <ligand>
        <name>Mg(2+)</name>
        <dbReference type="ChEBI" id="CHEBI:18420"/>
        <label>2</label>
    </ligand>
</feature>
<dbReference type="EC" id="2.4.2.18" evidence="4"/>
<evidence type="ECO:0000259" key="6">
    <source>
        <dbReference type="Pfam" id="PF02885"/>
    </source>
</evidence>
<evidence type="ECO:0000256" key="3">
    <source>
        <dbReference type="ARBA" id="ARBA00022822"/>
    </source>
</evidence>
<dbReference type="SUPFAM" id="SSF47648">
    <property type="entry name" value="Nucleoside phosphorylase/phosphoribosyltransferase N-terminal domain"/>
    <property type="match status" value="1"/>
</dbReference>
<dbReference type="Proteomes" id="UP001056291">
    <property type="component" value="Chromosome"/>
</dbReference>
<evidence type="ECO:0000256" key="4">
    <source>
        <dbReference type="HAMAP-Rule" id="MF_00211"/>
    </source>
</evidence>
<evidence type="ECO:0000256" key="2">
    <source>
        <dbReference type="ARBA" id="ARBA00022679"/>
    </source>
</evidence>
<proteinExistence type="inferred from homology"/>
<keyword evidence="4" id="KW-0057">Aromatic amino acid biosynthesis</keyword>
<keyword evidence="4" id="KW-0460">Magnesium</keyword>
<feature type="binding site" evidence="4">
    <location>
        <position position="85"/>
    </location>
    <ligand>
        <name>anthranilate</name>
        <dbReference type="ChEBI" id="CHEBI:16567"/>
        <label>1</label>
    </ligand>
</feature>
<comment type="similarity">
    <text evidence="4">Belongs to the anthranilate phosphoribosyltransferase family.</text>
</comment>
<dbReference type="InterPro" id="IPR005940">
    <property type="entry name" value="Anthranilate_Pribosyl_Tfrase"/>
</dbReference>
<feature type="binding site" evidence="4">
    <location>
        <position position="85"/>
    </location>
    <ligand>
        <name>5-phospho-alpha-D-ribose 1-diphosphate</name>
        <dbReference type="ChEBI" id="CHEBI:58017"/>
    </ligand>
</feature>
<dbReference type="InterPro" id="IPR017459">
    <property type="entry name" value="Glycosyl_Trfase_fam3_N_dom"/>
</dbReference>
<feature type="binding site" evidence="4">
    <location>
        <position position="231"/>
    </location>
    <ligand>
        <name>Mg(2+)</name>
        <dbReference type="ChEBI" id="CHEBI:18420"/>
        <label>1</label>
    </ligand>
</feature>
<sequence length="344" mass="36257">MTDNMANFKALVSKIAAGQSLSIDETRQAFSIILSGDATPSQMGAFLMGLHVRGETVDELIGATSIMREKAIYLKAPEGAVDVVGTGGDGHGTLNISTSSAFVTAGAGVPVAKHGNKAASSRSGTADVQAVLGINTECDFSLTQRALDEAGIGFMVAYRHHGAMRHVGPTRIELGIRTIFNLLGVMSNPAAVKRQLIGVYDPRWMRPMAETLRELGSEHIWVMYGSDGLDELTTTGPSQVVEMKNGDISEFEITPEQFGLAKVTLDDLKGGLPEENAKAMIALLTGEKGPYRDVTLLNAGAAIMIGGKCDTVEEGISLAAASIDDGKALAAFENMKRITNETAA</sequence>
<comment type="caution">
    <text evidence="4">Lacks conserved residue(s) required for the propagation of feature annotation.</text>
</comment>
<feature type="binding site" evidence="4">
    <location>
        <begin position="95"/>
        <end position="98"/>
    </location>
    <ligand>
        <name>5-phospho-alpha-D-ribose 1-diphosphate</name>
        <dbReference type="ChEBI" id="CHEBI:58017"/>
    </ligand>
</feature>
<evidence type="ECO:0000256" key="1">
    <source>
        <dbReference type="ARBA" id="ARBA00022676"/>
    </source>
</evidence>
<feature type="domain" description="Glycosyl transferase family 3 N-terminal" evidence="6">
    <location>
        <begin position="10"/>
        <end position="71"/>
    </location>
</feature>
<evidence type="ECO:0000313" key="8">
    <source>
        <dbReference type="Proteomes" id="UP001056291"/>
    </source>
</evidence>
<dbReference type="Gene3D" id="1.20.970.10">
    <property type="entry name" value="Transferase, Pyrimidine Nucleoside Phosphorylase, Chain C"/>
    <property type="match status" value="1"/>
</dbReference>
<accession>A0ABY4W171</accession>
<dbReference type="EMBL" id="CP098747">
    <property type="protein sequence ID" value="USG59597.1"/>
    <property type="molecule type" value="Genomic_DNA"/>
</dbReference>
<keyword evidence="1 4" id="KW-0328">Glycosyltransferase</keyword>
<dbReference type="InterPro" id="IPR036320">
    <property type="entry name" value="Glycosyl_Trfase_fam3_N_dom_sf"/>
</dbReference>
<dbReference type="GO" id="GO:0004048">
    <property type="term" value="F:anthranilate phosphoribosyltransferase activity"/>
    <property type="evidence" value="ECO:0007669"/>
    <property type="project" value="UniProtKB-EC"/>
</dbReference>
<feature type="binding site" evidence="4">
    <location>
        <position position="231"/>
    </location>
    <ligand>
        <name>Mg(2+)</name>
        <dbReference type="ChEBI" id="CHEBI:18420"/>
        <label>2</label>
    </ligand>
</feature>